<sequence length="44" mass="4610">MIECRGHFRNVSGLIQKLSNVLSGSPLLLATGISDSIPSQVTAV</sequence>
<reference evidence="1 2" key="1">
    <citation type="submission" date="2015-07" db="EMBL/GenBank/DDBJ databases">
        <authorList>
            <person name="O'Brien H.E."/>
            <person name="Thakur S."/>
            <person name="Gong Y."/>
            <person name="Wang P.W."/>
            <person name="Guttman D.S."/>
        </authorList>
    </citation>
    <scope>NUCLEOTIDE SEQUENCE [LARGE SCALE GENOMIC DNA]</scope>
    <source>
        <strain evidence="1 2">107</strain>
    </source>
</reference>
<reference evidence="1 2" key="2">
    <citation type="submission" date="2015-10" db="EMBL/GenBank/DDBJ databases">
        <title>Comparative genomics and high-throughput reverse genetic screens identify a new phytobacterial MAMP and an Arabidopsis receptor required for immune elicitation.</title>
        <authorList>
            <person name="Mott G.A."/>
            <person name="Thakur S."/>
            <person name="Wang P.W."/>
            <person name="Desveaux D."/>
            <person name="Guttman D.S."/>
        </authorList>
    </citation>
    <scope>NUCLEOTIDE SEQUENCE [LARGE SCALE GENOMIC DNA]</scope>
    <source>
        <strain evidence="1 2">107</strain>
    </source>
</reference>
<dbReference type="Proteomes" id="UP000037943">
    <property type="component" value="Unassembled WGS sequence"/>
</dbReference>
<gene>
    <name evidence="1" type="ORF">AC499_3318</name>
</gene>
<name>A0ABR5KU41_PSEAV</name>
<keyword evidence="2" id="KW-1185">Reference proteome</keyword>
<protein>
    <submittedName>
        <fullName evidence="1">Uncharacterized protein</fullName>
    </submittedName>
</protein>
<evidence type="ECO:0000313" key="1">
    <source>
        <dbReference type="EMBL" id="KPC18424.1"/>
    </source>
</evidence>
<comment type="caution">
    <text evidence="1">The sequence shown here is derived from an EMBL/GenBank/DDBJ whole genome shotgun (WGS) entry which is preliminary data.</text>
</comment>
<organism evidence="1 2">
    <name type="scientific">Pseudomonas amygdali pv. lachrymans</name>
    <name type="common">Pseudomonas syringae pv. lachrymans</name>
    <dbReference type="NCBI Taxonomy" id="53707"/>
    <lineage>
        <taxon>Bacteria</taxon>
        <taxon>Pseudomonadati</taxon>
        <taxon>Pseudomonadota</taxon>
        <taxon>Gammaproteobacteria</taxon>
        <taxon>Pseudomonadales</taxon>
        <taxon>Pseudomonadaceae</taxon>
        <taxon>Pseudomonas</taxon>
        <taxon>Pseudomonas amygdali</taxon>
    </lineage>
</organism>
<proteinExistence type="predicted"/>
<accession>A0ABR5KU41</accession>
<evidence type="ECO:0000313" key="2">
    <source>
        <dbReference type="Proteomes" id="UP000037943"/>
    </source>
</evidence>
<dbReference type="EMBL" id="LGLK01000054">
    <property type="protein sequence ID" value="KPC18424.1"/>
    <property type="molecule type" value="Genomic_DNA"/>
</dbReference>